<evidence type="ECO:0000256" key="1">
    <source>
        <dbReference type="SAM" id="Phobius"/>
    </source>
</evidence>
<keyword evidence="1" id="KW-0812">Transmembrane</keyword>
<organism evidence="4 5">
    <name type="scientific">Listeria grayi FSL F6-1183</name>
    <dbReference type="NCBI Taxonomy" id="1265827"/>
    <lineage>
        <taxon>Bacteria</taxon>
        <taxon>Bacillati</taxon>
        <taxon>Bacillota</taxon>
        <taxon>Bacilli</taxon>
        <taxon>Bacillales</taxon>
        <taxon>Listeriaceae</taxon>
        <taxon>Listeria</taxon>
    </lineage>
</organism>
<keyword evidence="1" id="KW-0472">Membrane</keyword>
<gene>
    <name evidence="4" type="ORF">LMUR_11412</name>
</gene>
<dbReference type="InterPro" id="IPR041401">
    <property type="entry name" value="TseB-like_dom"/>
</dbReference>
<name>A0A829R5V5_LISGR</name>
<dbReference type="SUPFAM" id="SSF54403">
    <property type="entry name" value="Cystatin/monellin"/>
    <property type="match status" value="2"/>
</dbReference>
<feature type="domain" description="Cell wall elongation regulator TseB-like" evidence="3">
    <location>
        <begin position="52"/>
        <end position="97"/>
    </location>
</feature>
<comment type="caution">
    <text evidence="4">The sequence shown here is derived from an EMBL/GenBank/DDBJ whole genome shotgun (WGS) entry which is preliminary data.</text>
</comment>
<dbReference type="InterPro" id="IPR046350">
    <property type="entry name" value="Cystatin_sf"/>
</dbReference>
<sequence length="175" mass="20131">MSENMQRIRTKKQRRRVNKWVYISIAAVLILIACFLLYLRSADKPVRAAQKEALDRINGYVTIKDVSRFYLYNGPKEDYSVLVGKNKANKKIIVWVPKKKSGKVFVKYAADGISEKQARSIIHSEKNPEKILHTKLGMENEKAIWEVTYLTGNGNLNYVNLSFEDGKVLHSIENL</sequence>
<feature type="transmembrane region" description="Helical" evidence="1">
    <location>
        <begin position="20"/>
        <end position="39"/>
    </location>
</feature>
<reference evidence="4 5" key="1">
    <citation type="submission" date="2012-12" db="EMBL/GenBank/DDBJ databases">
        <title>Novel taxa of Listeriaceae from agricultural environments in the United States.</title>
        <authorList>
            <person name="den Bakker H.C."/>
            <person name="Allred A."/>
            <person name="Warchocki S."/>
            <person name="Wright E.M."/>
            <person name="Burrell A."/>
            <person name="Nightingale K.K."/>
            <person name="Kephart D."/>
            <person name="Wiedmann M."/>
        </authorList>
    </citation>
    <scope>NUCLEOTIDE SEQUENCE [LARGE SCALE GENOMIC DNA]</scope>
    <source>
        <strain evidence="4 5">FSL F6-1183</strain>
    </source>
</reference>
<feature type="domain" description="PepSY" evidence="2">
    <location>
        <begin position="113"/>
        <end position="169"/>
    </location>
</feature>
<dbReference type="EMBL" id="AODG01000013">
    <property type="protein sequence ID" value="EUJ27103.1"/>
    <property type="molecule type" value="Genomic_DNA"/>
</dbReference>
<keyword evidence="1" id="KW-1133">Transmembrane helix</keyword>
<evidence type="ECO:0000259" key="3">
    <source>
        <dbReference type="Pfam" id="PF17881"/>
    </source>
</evidence>
<protein>
    <recommendedName>
        <fullName evidence="6">DUF5590 domain-containing protein</fullName>
    </recommendedName>
</protein>
<evidence type="ECO:0000313" key="4">
    <source>
        <dbReference type="EMBL" id="EUJ27103.1"/>
    </source>
</evidence>
<dbReference type="InterPro" id="IPR025711">
    <property type="entry name" value="PepSY"/>
</dbReference>
<dbReference type="Proteomes" id="UP000019251">
    <property type="component" value="Unassembled WGS sequence"/>
</dbReference>
<dbReference type="Pfam" id="PF17881">
    <property type="entry name" value="TseB"/>
    <property type="match status" value="1"/>
</dbReference>
<proteinExistence type="predicted"/>
<evidence type="ECO:0000259" key="2">
    <source>
        <dbReference type="Pfam" id="PF03413"/>
    </source>
</evidence>
<accession>A0A829R5V5</accession>
<dbReference type="AlphaFoldDB" id="A0A829R5V5"/>
<dbReference type="PROSITE" id="PS51257">
    <property type="entry name" value="PROKAR_LIPOPROTEIN"/>
    <property type="match status" value="1"/>
</dbReference>
<evidence type="ECO:0008006" key="6">
    <source>
        <dbReference type="Google" id="ProtNLM"/>
    </source>
</evidence>
<dbReference type="Pfam" id="PF03413">
    <property type="entry name" value="PepSY"/>
    <property type="match status" value="1"/>
</dbReference>
<evidence type="ECO:0000313" key="5">
    <source>
        <dbReference type="Proteomes" id="UP000019251"/>
    </source>
</evidence>
<dbReference type="Gene3D" id="3.10.450.40">
    <property type="match status" value="2"/>
</dbReference>